<dbReference type="Proteomes" id="UP000823854">
    <property type="component" value="Unassembled WGS sequence"/>
</dbReference>
<keyword evidence="1" id="KW-1133">Transmembrane helix</keyword>
<feature type="transmembrane region" description="Helical" evidence="1">
    <location>
        <begin position="21"/>
        <end position="39"/>
    </location>
</feature>
<dbReference type="EMBL" id="DWWC01000021">
    <property type="protein sequence ID" value="HJC68217.1"/>
    <property type="molecule type" value="Genomic_DNA"/>
</dbReference>
<evidence type="ECO:0000313" key="2">
    <source>
        <dbReference type="EMBL" id="HJC68217.1"/>
    </source>
</evidence>
<accession>A0A9D2TH13</accession>
<dbReference type="AlphaFoldDB" id="A0A9D2TH13"/>
<feature type="transmembrane region" description="Helical" evidence="1">
    <location>
        <begin position="51"/>
        <end position="76"/>
    </location>
</feature>
<reference evidence="2" key="1">
    <citation type="journal article" date="2021" name="PeerJ">
        <title>Extensive microbial diversity within the chicken gut microbiome revealed by metagenomics and culture.</title>
        <authorList>
            <person name="Gilroy R."/>
            <person name="Ravi A."/>
            <person name="Getino M."/>
            <person name="Pursley I."/>
            <person name="Horton D.L."/>
            <person name="Alikhan N.F."/>
            <person name="Baker D."/>
            <person name="Gharbi K."/>
            <person name="Hall N."/>
            <person name="Watson M."/>
            <person name="Adriaenssens E.M."/>
            <person name="Foster-Nyarko E."/>
            <person name="Jarju S."/>
            <person name="Secka A."/>
            <person name="Antonio M."/>
            <person name="Oren A."/>
            <person name="Chaudhuri R.R."/>
            <person name="La Ragione R."/>
            <person name="Hildebrand F."/>
            <person name="Pallen M.J."/>
        </authorList>
    </citation>
    <scope>NUCLEOTIDE SEQUENCE</scope>
    <source>
        <strain evidence="2">CHK130-7132</strain>
    </source>
</reference>
<evidence type="ECO:0000256" key="1">
    <source>
        <dbReference type="SAM" id="Phobius"/>
    </source>
</evidence>
<evidence type="ECO:0000313" key="3">
    <source>
        <dbReference type="Proteomes" id="UP000823854"/>
    </source>
</evidence>
<protein>
    <submittedName>
        <fullName evidence="2">Uncharacterized protein</fullName>
    </submittedName>
</protein>
<comment type="caution">
    <text evidence="2">The sequence shown here is derived from an EMBL/GenBank/DDBJ whole genome shotgun (WGS) entry which is preliminary data.</text>
</comment>
<reference evidence="2" key="2">
    <citation type="submission" date="2021-04" db="EMBL/GenBank/DDBJ databases">
        <authorList>
            <person name="Gilroy R."/>
        </authorList>
    </citation>
    <scope>NUCLEOTIDE SEQUENCE</scope>
    <source>
        <strain evidence="2">CHK130-7132</strain>
    </source>
</reference>
<gene>
    <name evidence="2" type="ORF">H9932_00870</name>
</gene>
<keyword evidence="1" id="KW-0812">Transmembrane</keyword>
<name>A0A9D2TH13_9MICO</name>
<feature type="transmembrane region" description="Helical" evidence="1">
    <location>
        <begin position="88"/>
        <end position="107"/>
    </location>
</feature>
<sequence length="114" mass="11677">MSTPEPTRERHRAVGRSALDVVLGLVAVGFAALVAVHALGTAQHHERHAGILALMGVPALGAVLAIVGLVLGLRALRRGRRATAAARALPVAGIVLALAGLVLATWLRSQAGTY</sequence>
<organism evidence="2 3">
    <name type="scientific">Candidatus Brachybacterium intestinipullorum</name>
    <dbReference type="NCBI Taxonomy" id="2838512"/>
    <lineage>
        <taxon>Bacteria</taxon>
        <taxon>Bacillati</taxon>
        <taxon>Actinomycetota</taxon>
        <taxon>Actinomycetes</taxon>
        <taxon>Micrococcales</taxon>
        <taxon>Dermabacteraceae</taxon>
        <taxon>Brachybacterium</taxon>
    </lineage>
</organism>
<proteinExistence type="predicted"/>
<keyword evidence="1" id="KW-0472">Membrane</keyword>